<keyword evidence="4" id="KW-1185">Reference proteome</keyword>
<dbReference type="NCBIfam" id="TIGR03696">
    <property type="entry name" value="Rhs_assc_core"/>
    <property type="match status" value="1"/>
</dbReference>
<dbReference type="Pfam" id="PF20041">
    <property type="entry name" value="DUF6443"/>
    <property type="match status" value="1"/>
</dbReference>
<dbReference type="SUPFAM" id="SSF55486">
    <property type="entry name" value="Metalloproteases ('zincins'), catalytic domain"/>
    <property type="match status" value="1"/>
</dbReference>
<dbReference type="AlphaFoldDB" id="A0A2S9IVJ9"/>
<reference evidence="3 4" key="1">
    <citation type="submission" date="2018-02" db="EMBL/GenBank/DDBJ databases">
        <title>The draft genome of Sphingobacterium sp. 5JN-11.</title>
        <authorList>
            <person name="Liu L."/>
            <person name="Li L."/>
            <person name="Liang L."/>
            <person name="Zhang X."/>
            <person name="Wang T."/>
        </authorList>
    </citation>
    <scope>NUCLEOTIDE SEQUENCE [LARGE SCALE GENOMIC DNA]</scope>
    <source>
        <strain evidence="3 4">5JN-11</strain>
    </source>
</reference>
<feature type="domain" description="DUF6443" evidence="2">
    <location>
        <begin position="80"/>
        <end position="216"/>
    </location>
</feature>
<dbReference type="OrthoDB" id="1191296at2"/>
<dbReference type="EMBL" id="PVBQ01000027">
    <property type="protein sequence ID" value="PRD44538.1"/>
    <property type="molecule type" value="Genomic_DNA"/>
</dbReference>
<comment type="caution">
    <text evidence="3">The sequence shown here is derived from an EMBL/GenBank/DDBJ whole genome shotgun (WGS) entry which is preliminary data.</text>
</comment>
<dbReference type="Proteomes" id="UP000239711">
    <property type="component" value="Unassembled WGS sequence"/>
</dbReference>
<name>A0A2S9IVJ9_9SPHI</name>
<dbReference type="Gene3D" id="2.180.10.10">
    <property type="entry name" value="RHS repeat-associated core"/>
    <property type="match status" value="1"/>
</dbReference>
<dbReference type="Gene3D" id="3.40.390.10">
    <property type="entry name" value="Collagenase (Catalytic Domain)"/>
    <property type="match status" value="1"/>
</dbReference>
<evidence type="ECO:0000259" key="2">
    <source>
        <dbReference type="Pfam" id="PF20041"/>
    </source>
</evidence>
<sequence length="1191" mass="131801">MEMKRPLTIIYFLLLAVLGHGQPSHLELHAYNDEPVIQALDSIVLKPGFHIPSGRNVLLSIQQHPNISSSPSSNQNYILTRTFRREVKTGQLGQARHIGEENQTVQYFDGLGRPVQAVGLMASPKYKDIVQHIEYDGFGRESHKYLPYVHSTGNGSYKTGGSGNVTTYYNKSSGSDIAGVVRTPAPYAVTVFENSPLNRVKEQGAPGEAWQPAVSRDNVTRTSAGGHTVAVEYGTNVADEVPLWTVTGTGATGTGSYAAGRLYKTVTRDENWVHGEGKGGTVEEFRDFEDRVVLKRVWESNTRSLSTHYVYDDFGDLRYVVPPGYTARTVTDNNTDFNELVYAYRYDGRRRLAEKKVPGKGWEWIVYNRNDLPIMTQDALQRTKNPKEWSYTKYDAFGRVVQTGTLTAAHATQLAAQTAADNHATASNRHWESRGVNASQYSNVSFPKDNLTRLTVNYYDNYNKFMGSVDTVQLAPRAISRSTKVHSLLTGSRVYTDSGTDSLLTVYYYDERGRIIQTASRNLLGGKDIVTNTYLFSGEVETSKHEHWASLTTQPATTILTANKYDHVGRLVETKKKVNSQPEVIQSRLSYNEIGQLTEKKLHSESGGTSFLTTVGYAYNERGWQSRAGSPQFTYQLNYHKNGNTVLSNAQYNGNIAQQQWGHGPTTNSTFTYSYDRLNRLTNGTSSGGTVMIEALTYDDMGNIRTLRRDNGTVITYSYNNSQKSNRLAGLSGGLSGSFTYDLNGNATKDRTGMNFAYNHLNLPRRVSKAAVGTAPAVTVSYLYDAAGKKLRRTATVGTTTTQQDYIGGIEYRKTGTAASVIERISTEEGYLQNSGGTYAYHYHLTDHLGNVRTVLKRGTGATTVEVVQRQDYYPFGKTKAIVTGGINRYLYNGKEMQADLNGGTHALGSSYVLEGQLDYGARFYDAEIGRWNVVDRFAEKYSSLSPYQYGELNPIVNVDINGDSTWTTTTTSEVGGRVTNTYTTHIRGKVLNMANDKNLTGLANSISKRLSGESSSKTFSDGSNNVYKIDAEYTFVNSMDQVDASDHLLVVVNEVLGEADSRLGGGPAGGIAQIGGKVAYVESGSFLNMKETAFHEIGHNLGLRHPEKNSAENNPTNPMAYKRNNAPHFSRHQLSNIFSYSKSGFSNRGKNSAIIINNRQRTNTRSTNESPYRGIRTRGLKIPYPKPNIP</sequence>
<accession>A0A2S9IVJ9</accession>
<feature type="region of interest" description="Disordered" evidence="1">
    <location>
        <begin position="1164"/>
        <end position="1191"/>
    </location>
</feature>
<dbReference type="GO" id="GO:0008237">
    <property type="term" value="F:metallopeptidase activity"/>
    <property type="evidence" value="ECO:0007669"/>
    <property type="project" value="InterPro"/>
</dbReference>
<dbReference type="InterPro" id="IPR024079">
    <property type="entry name" value="MetalloPept_cat_dom_sf"/>
</dbReference>
<gene>
    <name evidence="3" type="ORF">C5745_19360</name>
</gene>
<organism evidence="3 4">
    <name type="scientific">Sphingobacterium haloxyli</name>
    <dbReference type="NCBI Taxonomy" id="2100533"/>
    <lineage>
        <taxon>Bacteria</taxon>
        <taxon>Pseudomonadati</taxon>
        <taxon>Bacteroidota</taxon>
        <taxon>Sphingobacteriia</taxon>
        <taxon>Sphingobacteriales</taxon>
        <taxon>Sphingobacteriaceae</taxon>
        <taxon>Sphingobacterium</taxon>
    </lineage>
</organism>
<dbReference type="InterPro" id="IPR022385">
    <property type="entry name" value="Rhs_assc_core"/>
</dbReference>
<evidence type="ECO:0000256" key="1">
    <source>
        <dbReference type="SAM" id="MobiDB-lite"/>
    </source>
</evidence>
<evidence type="ECO:0000313" key="3">
    <source>
        <dbReference type="EMBL" id="PRD44538.1"/>
    </source>
</evidence>
<dbReference type="InterPro" id="IPR045619">
    <property type="entry name" value="DUF6443"/>
</dbReference>
<proteinExistence type="predicted"/>
<evidence type="ECO:0000313" key="4">
    <source>
        <dbReference type="Proteomes" id="UP000239711"/>
    </source>
</evidence>
<protein>
    <submittedName>
        <fullName evidence="3">Sugar-binding protein</fullName>
    </submittedName>
</protein>